<proteinExistence type="predicted"/>
<gene>
    <name evidence="4" type="ORF">Taro_002403</name>
</gene>
<dbReference type="InterPro" id="IPR001878">
    <property type="entry name" value="Znf_CCHC"/>
</dbReference>
<dbReference type="GO" id="GO:0003676">
    <property type="term" value="F:nucleic acid binding"/>
    <property type="evidence" value="ECO:0007669"/>
    <property type="project" value="InterPro"/>
</dbReference>
<keyword evidence="5" id="KW-1185">Reference proteome</keyword>
<dbReference type="SUPFAM" id="SSF57756">
    <property type="entry name" value="Retrovirus zinc finger-like domains"/>
    <property type="match status" value="1"/>
</dbReference>
<evidence type="ECO:0000256" key="1">
    <source>
        <dbReference type="PROSITE-ProRule" id="PRU00047"/>
    </source>
</evidence>
<feature type="region of interest" description="Disordered" evidence="2">
    <location>
        <begin position="215"/>
        <end position="243"/>
    </location>
</feature>
<feature type="compositionally biased region" description="Acidic residues" evidence="2">
    <location>
        <begin position="327"/>
        <end position="340"/>
    </location>
</feature>
<reference evidence="4" key="1">
    <citation type="submission" date="2017-07" db="EMBL/GenBank/DDBJ databases">
        <title>Taro Niue Genome Assembly and Annotation.</title>
        <authorList>
            <person name="Atibalentja N."/>
            <person name="Keating K."/>
            <person name="Fields C.J."/>
        </authorList>
    </citation>
    <scope>NUCLEOTIDE SEQUENCE</scope>
    <source>
        <strain evidence="4">Niue_2</strain>
        <tissue evidence="4">Leaf</tissue>
    </source>
</reference>
<protein>
    <recommendedName>
        <fullName evidence="3">CCHC-type domain-containing protein</fullName>
    </recommendedName>
</protein>
<keyword evidence="1" id="KW-0479">Metal-binding</keyword>
<dbReference type="Pfam" id="PF14223">
    <property type="entry name" value="Retrotran_gag_2"/>
    <property type="match status" value="1"/>
</dbReference>
<dbReference type="PANTHER" id="PTHR34676:SF8">
    <property type="entry name" value="TRANSMEMBRANE PROTEIN"/>
    <property type="match status" value="1"/>
</dbReference>
<feature type="domain" description="CCHC-type" evidence="3">
    <location>
        <begin position="290"/>
        <end position="305"/>
    </location>
</feature>
<evidence type="ECO:0000313" key="5">
    <source>
        <dbReference type="Proteomes" id="UP000652761"/>
    </source>
</evidence>
<evidence type="ECO:0000256" key="2">
    <source>
        <dbReference type="SAM" id="MobiDB-lite"/>
    </source>
</evidence>
<dbReference type="AlphaFoldDB" id="A0A843TKT4"/>
<keyword evidence="1" id="KW-0863">Zinc-finger</keyword>
<dbReference type="PANTHER" id="PTHR34676">
    <property type="entry name" value="DUF4219 DOMAIN-CONTAINING PROTEIN-RELATED"/>
    <property type="match status" value="1"/>
</dbReference>
<dbReference type="InterPro" id="IPR036875">
    <property type="entry name" value="Znf_CCHC_sf"/>
</dbReference>
<sequence>MESRGYIAEGHSMNRPPYLYGTNYAYWKTRIQVFLRAQDHQIWRVVSNGPYELSEDEEKWTQDEIKKSNANWGAMNIMQCSLHPTEFSRVSSCSSAKKIWNHLMVIYEGTSEVKETKANILVSEYEAFKMKHDETISEMYGRLTLLTNGLKNLGKNYTEKELLRKILRSLNAIWHTKATVIEESRNLSTTTIAKLIGSLMTYELGLKRSEEDVKKKKPLALKASPSTKEATEESESSTSEDNSSEFALITREFRKFLRKEGKGFLKKKSQSNNFSKPKQNMNKKSDRIVCYNCEKLGHVKSKCPESLKKAQPRWTKNKQKAMVGTWSEEEDEESFEAEVT</sequence>
<organism evidence="4 5">
    <name type="scientific">Colocasia esculenta</name>
    <name type="common">Wild taro</name>
    <name type="synonym">Arum esculentum</name>
    <dbReference type="NCBI Taxonomy" id="4460"/>
    <lineage>
        <taxon>Eukaryota</taxon>
        <taxon>Viridiplantae</taxon>
        <taxon>Streptophyta</taxon>
        <taxon>Embryophyta</taxon>
        <taxon>Tracheophyta</taxon>
        <taxon>Spermatophyta</taxon>
        <taxon>Magnoliopsida</taxon>
        <taxon>Liliopsida</taxon>
        <taxon>Araceae</taxon>
        <taxon>Aroideae</taxon>
        <taxon>Colocasieae</taxon>
        <taxon>Colocasia</taxon>
    </lineage>
</organism>
<evidence type="ECO:0000259" key="3">
    <source>
        <dbReference type="PROSITE" id="PS50158"/>
    </source>
</evidence>
<dbReference type="SMART" id="SM00343">
    <property type="entry name" value="ZnF_C2HC"/>
    <property type="match status" value="1"/>
</dbReference>
<feature type="region of interest" description="Disordered" evidence="2">
    <location>
        <begin position="307"/>
        <end position="340"/>
    </location>
</feature>
<dbReference type="EMBL" id="NMUH01000056">
    <property type="protein sequence ID" value="MQL70093.1"/>
    <property type="molecule type" value="Genomic_DNA"/>
</dbReference>
<dbReference type="Gene3D" id="4.10.60.10">
    <property type="entry name" value="Zinc finger, CCHC-type"/>
    <property type="match status" value="1"/>
</dbReference>
<evidence type="ECO:0000313" key="4">
    <source>
        <dbReference type="EMBL" id="MQL70093.1"/>
    </source>
</evidence>
<dbReference type="OrthoDB" id="1304528at2759"/>
<accession>A0A843TKT4</accession>
<dbReference type="PROSITE" id="PS50158">
    <property type="entry name" value="ZF_CCHC"/>
    <property type="match status" value="1"/>
</dbReference>
<keyword evidence="1" id="KW-0862">Zinc</keyword>
<name>A0A843TKT4_COLES</name>
<comment type="caution">
    <text evidence="4">The sequence shown here is derived from an EMBL/GenBank/DDBJ whole genome shotgun (WGS) entry which is preliminary data.</text>
</comment>
<dbReference type="GO" id="GO:0008270">
    <property type="term" value="F:zinc ion binding"/>
    <property type="evidence" value="ECO:0007669"/>
    <property type="project" value="UniProtKB-KW"/>
</dbReference>
<dbReference type="Proteomes" id="UP000652761">
    <property type="component" value="Unassembled WGS sequence"/>
</dbReference>
<dbReference type="Pfam" id="PF00098">
    <property type="entry name" value="zf-CCHC"/>
    <property type="match status" value="1"/>
</dbReference>